<accession>A0A1M6ZF09</accession>
<keyword evidence="2" id="KW-1185">Reference proteome</keyword>
<dbReference type="AlphaFoldDB" id="A0A1M6ZF09"/>
<gene>
    <name evidence="1" type="ORF">SAMN05444484_101998</name>
</gene>
<evidence type="ECO:0000313" key="1">
    <source>
        <dbReference type="EMBL" id="SHL29096.1"/>
    </source>
</evidence>
<dbReference type="STRING" id="946677.SAMN05444484_101998"/>
<protein>
    <submittedName>
        <fullName evidence="1">Uncharacterized protein</fullName>
    </submittedName>
</protein>
<proteinExistence type="predicted"/>
<dbReference type="RefSeq" id="WP_082815691.1">
    <property type="nucleotide sequence ID" value="NZ_FRBT01000001.1"/>
</dbReference>
<dbReference type="Proteomes" id="UP000184028">
    <property type="component" value="Unassembled WGS sequence"/>
</dbReference>
<evidence type="ECO:0000313" key="2">
    <source>
        <dbReference type="Proteomes" id="UP000184028"/>
    </source>
</evidence>
<sequence length="138" mass="16432">MSEQKLNLNFNPMNKQLFKENLLKTIEEIISTQKKSQTNYKFTITIDEESVKNHNSADDLMRLVVFNNYNIPNKIRELDEVIDFLTHPKLYFPLWINVSVKEYLKDSIIFKIESSSRFRKSSELQNKETNHPPFKAIY</sequence>
<reference evidence="2" key="1">
    <citation type="submission" date="2016-11" db="EMBL/GenBank/DDBJ databases">
        <authorList>
            <person name="Varghese N."/>
            <person name="Submissions S."/>
        </authorList>
    </citation>
    <scope>NUCLEOTIDE SEQUENCE [LARGE SCALE GENOMIC DNA]</scope>
    <source>
        <strain evidence="2">DSM 24724</strain>
    </source>
</reference>
<dbReference type="EMBL" id="FRBT01000001">
    <property type="protein sequence ID" value="SHL29096.1"/>
    <property type="molecule type" value="Genomic_DNA"/>
</dbReference>
<organism evidence="1 2">
    <name type="scientific">Flavobacterium chilense</name>
    <dbReference type="NCBI Taxonomy" id="946677"/>
    <lineage>
        <taxon>Bacteria</taxon>
        <taxon>Pseudomonadati</taxon>
        <taxon>Bacteroidota</taxon>
        <taxon>Flavobacteriia</taxon>
        <taxon>Flavobacteriales</taxon>
        <taxon>Flavobacteriaceae</taxon>
        <taxon>Flavobacterium</taxon>
    </lineage>
</organism>
<dbReference type="OrthoDB" id="2087031at2"/>
<name>A0A1M6ZF09_9FLAO</name>